<evidence type="ECO:0000256" key="3">
    <source>
        <dbReference type="ARBA" id="ARBA00007970"/>
    </source>
</evidence>
<evidence type="ECO:0000256" key="2">
    <source>
        <dbReference type="ARBA" id="ARBA00005011"/>
    </source>
</evidence>
<dbReference type="GO" id="GO:0030170">
    <property type="term" value="F:pyridoxal phosphate binding"/>
    <property type="evidence" value="ECO:0007669"/>
    <property type="project" value="InterPro"/>
</dbReference>
<keyword evidence="12" id="KW-1185">Reference proteome</keyword>
<dbReference type="OrthoDB" id="9809616at2"/>
<name>A0A2G4YVY7_9PROT</name>
<proteinExistence type="inferred from homology"/>
<keyword evidence="9" id="KW-0028">Amino-acid biosynthesis</keyword>
<feature type="modified residue" description="N6-(pyridoxal phosphate)lysine" evidence="9">
    <location>
        <position position="222"/>
    </location>
</feature>
<dbReference type="InterPro" id="IPR050106">
    <property type="entry name" value="HistidinolP_aminotransfase"/>
</dbReference>
<dbReference type="InterPro" id="IPR015422">
    <property type="entry name" value="PyrdxlP-dep_Trfase_small"/>
</dbReference>
<organism evidence="11 12">
    <name type="scientific">Paremcibacter congregatus</name>
    <dbReference type="NCBI Taxonomy" id="2043170"/>
    <lineage>
        <taxon>Bacteria</taxon>
        <taxon>Pseudomonadati</taxon>
        <taxon>Pseudomonadota</taxon>
        <taxon>Alphaproteobacteria</taxon>
        <taxon>Emcibacterales</taxon>
        <taxon>Emcibacteraceae</taxon>
        <taxon>Paremcibacter</taxon>
    </lineage>
</organism>
<evidence type="ECO:0000313" key="12">
    <source>
        <dbReference type="Proteomes" id="UP000229730"/>
    </source>
</evidence>
<dbReference type="HAMAP" id="MF_01023">
    <property type="entry name" value="HisC_aminotrans_2"/>
    <property type="match status" value="1"/>
</dbReference>
<dbReference type="CDD" id="cd00609">
    <property type="entry name" value="AAT_like"/>
    <property type="match status" value="1"/>
</dbReference>
<dbReference type="InterPro" id="IPR005861">
    <property type="entry name" value="HisP_aminotrans"/>
</dbReference>
<comment type="catalytic activity">
    <reaction evidence="8 9">
        <text>L-histidinol phosphate + 2-oxoglutarate = 3-(imidazol-4-yl)-2-oxopropyl phosphate + L-glutamate</text>
        <dbReference type="Rhea" id="RHEA:23744"/>
        <dbReference type="ChEBI" id="CHEBI:16810"/>
        <dbReference type="ChEBI" id="CHEBI:29985"/>
        <dbReference type="ChEBI" id="CHEBI:57766"/>
        <dbReference type="ChEBI" id="CHEBI:57980"/>
        <dbReference type="EC" id="2.6.1.9"/>
    </reaction>
</comment>
<reference evidence="11 12" key="1">
    <citation type="submission" date="2017-10" db="EMBL/GenBank/DDBJ databases">
        <title>Frigbacter circumglobatus gen. nov. sp. nov., isolated from sediment cultured in situ.</title>
        <authorList>
            <person name="Zhao Z."/>
        </authorList>
    </citation>
    <scope>NUCLEOTIDE SEQUENCE [LARGE SCALE GENOMIC DNA]</scope>
    <source>
        <strain evidence="11 12">ZYL</strain>
    </source>
</reference>
<dbReference type="Proteomes" id="UP000229730">
    <property type="component" value="Unassembled WGS sequence"/>
</dbReference>
<evidence type="ECO:0000256" key="8">
    <source>
        <dbReference type="ARBA" id="ARBA00047481"/>
    </source>
</evidence>
<keyword evidence="9" id="KW-0368">Histidine biosynthesis</keyword>
<comment type="similarity">
    <text evidence="3 9">Belongs to the class-II pyridoxal-phosphate-dependent aminotransferase family. Histidinol-phosphate aminotransferase subfamily.</text>
</comment>
<dbReference type="InterPro" id="IPR015424">
    <property type="entry name" value="PyrdxlP-dep_Trfase"/>
</dbReference>
<sequence>MAKILPRKGVLNITPYKAGDAKIEGFDTVIKLASNESPMGPSPAAIDAVKTAADSGMQLYPDPACTALRAAIGDVHNIDPDQIICSNGSEELLHLLAKGYATDGDEIIFCQYGFLAYPIATHAVGATPVVVPEDNFTANVDAILAAQTGKTKIVNLANPNNPTGTYLSKSEILRLRAGLRNDILLVLDAAYAEYVDQDDYDAGFDLVNNGLENTIVTRTFSKIYGLAAARVGWAYGPKSVLDILHRIRGAFNVTALSQAAATAAVRDQDHVAKAKAHNLKWLPKLSQALNEWDMTVTPSQGNFLLAHFPGGPDQSLAADQFLRSRGIIVRPVANYGMPQALRITIGTDAENEAMLAAFAEFFAA</sequence>
<gene>
    <name evidence="9" type="primary">hisC</name>
    <name evidence="11" type="ORF">CRD36_02640</name>
</gene>
<keyword evidence="7 9" id="KW-0663">Pyridoxal phosphate</keyword>
<dbReference type="AlphaFoldDB" id="A0A2G4YVY7"/>
<dbReference type="FunCoup" id="A0A2G4YVY7">
    <property type="interactions" value="508"/>
</dbReference>
<protein>
    <recommendedName>
        <fullName evidence="9">Histidinol-phosphate aminotransferase</fullName>
        <ecNumber evidence="9">2.6.1.9</ecNumber>
    </recommendedName>
    <alternativeName>
        <fullName evidence="9">Imidazole acetol-phosphate transaminase</fullName>
    </alternativeName>
</protein>
<dbReference type="SUPFAM" id="SSF53383">
    <property type="entry name" value="PLP-dependent transferases"/>
    <property type="match status" value="1"/>
</dbReference>
<dbReference type="EMBL" id="PDEM01000009">
    <property type="protein sequence ID" value="PHZ85606.1"/>
    <property type="molecule type" value="Genomic_DNA"/>
</dbReference>
<comment type="subunit">
    <text evidence="4 9">Homodimer.</text>
</comment>
<keyword evidence="6 9" id="KW-0808">Transferase</keyword>
<dbReference type="GO" id="GO:0004400">
    <property type="term" value="F:histidinol-phosphate transaminase activity"/>
    <property type="evidence" value="ECO:0007669"/>
    <property type="project" value="UniProtKB-UniRule"/>
</dbReference>
<feature type="domain" description="Aminotransferase class I/classII large" evidence="10">
    <location>
        <begin position="28"/>
        <end position="357"/>
    </location>
</feature>
<dbReference type="InterPro" id="IPR004839">
    <property type="entry name" value="Aminotransferase_I/II_large"/>
</dbReference>
<comment type="pathway">
    <text evidence="2 9">Amino-acid biosynthesis; L-histidine biosynthesis; L-histidine from 5-phospho-alpha-D-ribose 1-diphosphate: step 7/9.</text>
</comment>
<dbReference type="GO" id="GO:0000105">
    <property type="term" value="P:L-histidine biosynthetic process"/>
    <property type="evidence" value="ECO:0007669"/>
    <property type="project" value="UniProtKB-UniRule"/>
</dbReference>
<dbReference type="PANTHER" id="PTHR43643">
    <property type="entry name" value="HISTIDINOL-PHOSPHATE AMINOTRANSFERASE 2"/>
    <property type="match status" value="1"/>
</dbReference>
<keyword evidence="5 9" id="KW-0032">Aminotransferase</keyword>
<comment type="cofactor">
    <cofactor evidence="1 9">
        <name>pyridoxal 5'-phosphate</name>
        <dbReference type="ChEBI" id="CHEBI:597326"/>
    </cofactor>
</comment>
<comment type="caution">
    <text evidence="11">The sequence shown here is derived from an EMBL/GenBank/DDBJ whole genome shotgun (WGS) entry which is preliminary data.</text>
</comment>
<evidence type="ECO:0000259" key="10">
    <source>
        <dbReference type="Pfam" id="PF00155"/>
    </source>
</evidence>
<dbReference type="RefSeq" id="WP_099471189.1">
    <property type="nucleotide sequence ID" value="NZ_CP041025.1"/>
</dbReference>
<evidence type="ECO:0000256" key="5">
    <source>
        <dbReference type="ARBA" id="ARBA00022576"/>
    </source>
</evidence>
<dbReference type="InterPro" id="IPR015421">
    <property type="entry name" value="PyrdxlP-dep_Trfase_major"/>
</dbReference>
<dbReference type="PANTHER" id="PTHR43643:SF3">
    <property type="entry name" value="HISTIDINOL-PHOSPHATE AMINOTRANSFERASE"/>
    <property type="match status" value="1"/>
</dbReference>
<evidence type="ECO:0000256" key="6">
    <source>
        <dbReference type="ARBA" id="ARBA00022679"/>
    </source>
</evidence>
<evidence type="ECO:0000256" key="4">
    <source>
        <dbReference type="ARBA" id="ARBA00011738"/>
    </source>
</evidence>
<evidence type="ECO:0000256" key="1">
    <source>
        <dbReference type="ARBA" id="ARBA00001933"/>
    </source>
</evidence>
<dbReference type="InParanoid" id="A0A2G4YVY7"/>
<dbReference type="EC" id="2.6.1.9" evidence="9"/>
<dbReference type="UniPathway" id="UPA00031">
    <property type="reaction ID" value="UER00012"/>
</dbReference>
<dbReference type="Gene3D" id="3.90.1150.10">
    <property type="entry name" value="Aspartate Aminotransferase, domain 1"/>
    <property type="match status" value="1"/>
</dbReference>
<accession>A0A2G4YVY7</accession>
<dbReference type="Gene3D" id="3.40.640.10">
    <property type="entry name" value="Type I PLP-dependent aspartate aminotransferase-like (Major domain)"/>
    <property type="match status" value="1"/>
</dbReference>
<dbReference type="Pfam" id="PF00155">
    <property type="entry name" value="Aminotran_1_2"/>
    <property type="match status" value="1"/>
</dbReference>
<evidence type="ECO:0000256" key="9">
    <source>
        <dbReference type="HAMAP-Rule" id="MF_01023"/>
    </source>
</evidence>
<evidence type="ECO:0000256" key="7">
    <source>
        <dbReference type="ARBA" id="ARBA00022898"/>
    </source>
</evidence>
<evidence type="ECO:0000313" key="11">
    <source>
        <dbReference type="EMBL" id="PHZ85606.1"/>
    </source>
</evidence>
<dbReference type="NCBIfam" id="TIGR01141">
    <property type="entry name" value="hisC"/>
    <property type="match status" value="1"/>
</dbReference>